<evidence type="ECO:0000256" key="1">
    <source>
        <dbReference type="SAM" id="MobiDB-lite"/>
    </source>
</evidence>
<feature type="compositionally biased region" description="Polar residues" evidence="1">
    <location>
        <begin position="92"/>
        <end position="122"/>
    </location>
</feature>
<feature type="region of interest" description="Disordered" evidence="1">
    <location>
        <begin position="75"/>
        <end position="136"/>
    </location>
</feature>
<dbReference type="Proteomes" id="UP001141806">
    <property type="component" value="Unassembled WGS sequence"/>
</dbReference>
<dbReference type="OrthoDB" id="2138282at2759"/>
<proteinExistence type="predicted"/>
<sequence>MEVLSSSVFSSRFAETYPAVQSSVPLIKSSSRRSGLLKICENLETRRFSGWDLSTERLWPCGLRVLALAREISDEGGEEGTSEGVPGLVPVQGSSCLEGNSSHSGSNEKALGESSNMASPQMVSGGSGAGGSTRAGLFRTPISGGVQSATSAHDLPRPALAVRNLMEQARFAHLCTVMSRMHHRREGYPFGSLVDFAPDSMGHPIFSFSPLAIHTRNLLADPRCTLVVQIPGWSGLSNARVTIFGDVFPLPDHQQEWAHKQYIAKHQQGASQQWGNFYYFRMQNISDIYFIGGFGTVAWVDVKEYETLKPDKIAADGGEQNLKELNAMFSKPLRELLSTETEVDDAAFISVDSKGTDIRVRQGAQFNIQRISFEEGHAVETLEEAKAALHKLISKDCIPWIGSNRNSHTSEL</sequence>
<feature type="domain" description="CREG-like beta-barrel" evidence="2">
    <location>
        <begin position="161"/>
        <end position="306"/>
    </location>
</feature>
<dbReference type="AlphaFoldDB" id="A0A9Q0HAZ4"/>
<comment type="caution">
    <text evidence="3">The sequence shown here is derived from an EMBL/GenBank/DDBJ whole genome shotgun (WGS) entry which is preliminary data.</text>
</comment>
<evidence type="ECO:0000313" key="3">
    <source>
        <dbReference type="EMBL" id="KAJ4963097.1"/>
    </source>
</evidence>
<name>A0A9Q0HAZ4_9MAGN</name>
<dbReference type="InterPro" id="IPR012349">
    <property type="entry name" value="Split_barrel_FMN-bd"/>
</dbReference>
<dbReference type="PANTHER" id="PTHR13343">
    <property type="entry name" value="CREG1 PROTEIN"/>
    <property type="match status" value="1"/>
</dbReference>
<reference evidence="3" key="1">
    <citation type="journal article" date="2023" name="Plant J.">
        <title>The genome of the king protea, Protea cynaroides.</title>
        <authorList>
            <person name="Chang J."/>
            <person name="Duong T.A."/>
            <person name="Schoeman C."/>
            <person name="Ma X."/>
            <person name="Roodt D."/>
            <person name="Barker N."/>
            <person name="Li Z."/>
            <person name="Van de Peer Y."/>
            <person name="Mizrachi E."/>
        </authorList>
    </citation>
    <scope>NUCLEOTIDE SEQUENCE</scope>
    <source>
        <tissue evidence="3">Young leaves</tissue>
    </source>
</reference>
<protein>
    <recommendedName>
        <fullName evidence="2">CREG-like beta-barrel domain-containing protein</fullName>
    </recommendedName>
</protein>
<dbReference type="PANTHER" id="PTHR13343:SF29">
    <property type="entry name" value="PYRIDOXAMINE 5'-PHOSPHATE OXIDASE FAMILY PROTEIN"/>
    <property type="match status" value="1"/>
</dbReference>
<organism evidence="3 4">
    <name type="scientific">Protea cynaroides</name>
    <dbReference type="NCBI Taxonomy" id="273540"/>
    <lineage>
        <taxon>Eukaryota</taxon>
        <taxon>Viridiplantae</taxon>
        <taxon>Streptophyta</taxon>
        <taxon>Embryophyta</taxon>
        <taxon>Tracheophyta</taxon>
        <taxon>Spermatophyta</taxon>
        <taxon>Magnoliopsida</taxon>
        <taxon>Proteales</taxon>
        <taxon>Proteaceae</taxon>
        <taxon>Protea</taxon>
    </lineage>
</organism>
<accession>A0A9Q0HAZ4</accession>
<dbReference type="SUPFAM" id="SSF50475">
    <property type="entry name" value="FMN-binding split barrel"/>
    <property type="match status" value="1"/>
</dbReference>
<dbReference type="Pfam" id="PF13883">
    <property type="entry name" value="CREG_beta-barrel"/>
    <property type="match status" value="1"/>
</dbReference>
<dbReference type="Gene3D" id="2.30.110.10">
    <property type="entry name" value="Electron Transport, Fmn-binding Protein, Chain A"/>
    <property type="match status" value="1"/>
</dbReference>
<dbReference type="InterPro" id="IPR055343">
    <property type="entry name" value="CREG_beta-barrel"/>
</dbReference>
<evidence type="ECO:0000313" key="4">
    <source>
        <dbReference type="Proteomes" id="UP001141806"/>
    </source>
</evidence>
<evidence type="ECO:0000259" key="2">
    <source>
        <dbReference type="Pfam" id="PF13883"/>
    </source>
</evidence>
<dbReference type="EMBL" id="JAMYWD010000008">
    <property type="protein sequence ID" value="KAJ4963097.1"/>
    <property type="molecule type" value="Genomic_DNA"/>
</dbReference>
<gene>
    <name evidence="3" type="ORF">NE237_023036</name>
</gene>
<dbReference type="GO" id="GO:0005737">
    <property type="term" value="C:cytoplasm"/>
    <property type="evidence" value="ECO:0007669"/>
    <property type="project" value="UniProtKB-ARBA"/>
</dbReference>
<keyword evidence="4" id="KW-1185">Reference proteome</keyword>